<dbReference type="EMBL" id="LBOW01000013">
    <property type="protein sequence ID" value="KKP43996.1"/>
    <property type="molecule type" value="Genomic_DNA"/>
</dbReference>
<sequence length="111" mass="12673">MPSKKEWGILTDMIPPDYPYELVQLLKEAHEKLHLGKAKNDTITGESGIESLRYFFADFQPTSLTVARQKLERAIDITESNLGKEGNAKAMELIYKLFSEHTSSEKINHSY</sequence>
<proteinExistence type="predicted"/>
<evidence type="ECO:0000313" key="1">
    <source>
        <dbReference type="EMBL" id="KKP43996.1"/>
    </source>
</evidence>
<organism evidence="1 2">
    <name type="scientific">Candidatus Woesebacteria bacterium GW2011_GWB1_33_22</name>
    <dbReference type="NCBI Taxonomy" id="1618566"/>
    <lineage>
        <taxon>Bacteria</taxon>
        <taxon>Candidatus Woeseibacteriota</taxon>
    </lineage>
</organism>
<reference evidence="1 2" key="1">
    <citation type="journal article" date="2015" name="Nature">
        <title>rRNA introns, odd ribosomes, and small enigmatic genomes across a large radiation of phyla.</title>
        <authorList>
            <person name="Brown C.T."/>
            <person name="Hug L.A."/>
            <person name="Thomas B.C."/>
            <person name="Sharon I."/>
            <person name="Castelle C.J."/>
            <person name="Singh A."/>
            <person name="Wilkins M.J."/>
            <person name="Williams K.H."/>
            <person name="Banfield J.F."/>
        </authorList>
    </citation>
    <scope>NUCLEOTIDE SEQUENCE [LARGE SCALE GENOMIC DNA]</scope>
</reference>
<dbReference type="AlphaFoldDB" id="A0A0F9ZYE6"/>
<accession>A0A0F9ZYE6</accession>
<protein>
    <submittedName>
        <fullName evidence="1">Uncharacterized protein</fullName>
    </submittedName>
</protein>
<gene>
    <name evidence="1" type="ORF">UR35_C0013G0021</name>
</gene>
<name>A0A0F9ZYE6_9BACT</name>
<comment type="caution">
    <text evidence="1">The sequence shown here is derived from an EMBL/GenBank/DDBJ whole genome shotgun (WGS) entry which is preliminary data.</text>
</comment>
<dbReference type="STRING" id="1618566.UR35_C0013G0021"/>
<dbReference type="Proteomes" id="UP000034778">
    <property type="component" value="Unassembled WGS sequence"/>
</dbReference>
<evidence type="ECO:0000313" key="2">
    <source>
        <dbReference type="Proteomes" id="UP000034778"/>
    </source>
</evidence>